<dbReference type="AlphaFoldDB" id="A0A0E9PM75"/>
<sequence length="41" mass="4625">MCSVSSSLHILKLDVYCSNELNLLLDLNESLMVLVHSLQCF</sequence>
<dbReference type="EMBL" id="GBXM01100562">
    <property type="protein sequence ID" value="JAH08015.1"/>
    <property type="molecule type" value="Transcribed_RNA"/>
</dbReference>
<evidence type="ECO:0000313" key="1">
    <source>
        <dbReference type="EMBL" id="JAH05614.1"/>
    </source>
</evidence>
<proteinExistence type="predicted"/>
<name>A0A0E9PM75_ANGAN</name>
<dbReference type="EMBL" id="GBXM01102963">
    <property type="protein sequence ID" value="JAH05614.1"/>
    <property type="molecule type" value="Transcribed_RNA"/>
</dbReference>
<protein>
    <submittedName>
        <fullName evidence="1">Uncharacterized protein</fullName>
    </submittedName>
</protein>
<reference evidence="1" key="1">
    <citation type="submission" date="2014-11" db="EMBL/GenBank/DDBJ databases">
        <authorList>
            <person name="Amaro Gonzalez C."/>
        </authorList>
    </citation>
    <scope>NUCLEOTIDE SEQUENCE</scope>
</reference>
<reference evidence="1" key="2">
    <citation type="journal article" date="2015" name="Fish Shellfish Immunol.">
        <title>Early steps in the European eel (Anguilla anguilla)-Vibrio vulnificus interaction in the gills: Role of the RtxA13 toxin.</title>
        <authorList>
            <person name="Callol A."/>
            <person name="Pajuelo D."/>
            <person name="Ebbesson L."/>
            <person name="Teles M."/>
            <person name="MacKenzie S."/>
            <person name="Amaro C."/>
        </authorList>
    </citation>
    <scope>NUCLEOTIDE SEQUENCE</scope>
</reference>
<organism evidence="1">
    <name type="scientific">Anguilla anguilla</name>
    <name type="common">European freshwater eel</name>
    <name type="synonym">Muraena anguilla</name>
    <dbReference type="NCBI Taxonomy" id="7936"/>
    <lineage>
        <taxon>Eukaryota</taxon>
        <taxon>Metazoa</taxon>
        <taxon>Chordata</taxon>
        <taxon>Craniata</taxon>
        <taxon>Vertebrata</taxon>
        <taxon>Euteleostomi</taxon>
        <taxon>Actinopterygii</taxon>
        <taxon>Neopterygii</taxon>
        <taxon>Teleostei</taxon>
        <taxon>Anguilliformes</taxon>
        <taxon>Anguillidae</taxon>
        <taxon>Anguilla</taxon>
    </lineage>
</organism>
<accession>A0A0E9PM75</accession>